<reference evidence="6" key="1">
    <citation type="journal article" date="2021" name="PeerJ">
        <title>Extensive microbial diversity within the chicken gut microbiome revealed by metagenomics and culture.</title>
        <authorList>
            <person name="Gilroy R."/>
            <person name="Ravi A."/>
            <person name="Getino M."/>
            <person name="Pursley I."/>
            <person name="Horton D.L."/>
            <person name="Alikhan N.F."/>
            <person name="Baker D."/>
            <person name="Gharbi K."/>
            <person name="Hall N."/>
            <person name="Watson M."/>
            <person name="Adriaenssens E.M."/>
            <person name="Foster-Nyarko E."/>
            <person name="Jarju S."/>
            <person name="Secka A."/>
            <person name="Antonio M."/>
            <person name="Oren A."/>
            <person name="Chaudhuri R.R."/>
            <person name="La Ragione R."/>
            <person name="Hildebrand F."/>
            <person name="Pallen M.J."/>
        </authorList>
    </citation>
    <scope>NUCLEOTIDE SEQUENCE</scope>
    <source>
        <strain evidence="6">CHK192-9172</strain>
    </source>
</reference>
<protein>
    <submittedName>
        <fullName evidence="6">LacI family transcriptional regulator</fullName>
    </submittedName>
</protein>
<feature type="domain" description="HTH lacI-type" evidence="5">
    <location>
        <begin position="2"/>
        <end position="56"/>
    </location>
</feature>
<keyword evidence="3" id="KW-0238">DNA-binding</keyword>
<proteinExistence type="predicted"/>
<dbReference type="Gene3D" id="3.40.50.2300">
    <property type="match status" value="2"/>
</dbReference>
<comment type="caution">
    <text evidence="6">The sequence shown here is derived from an EMBL/GenBank/DDBJ whole genome shotgun (WGS) entry which is preliminary data.</text>
</comment>
<dbReference type="GO" id="GO:0003700">
    <property type="term" value="F:DNA-binding transcription factor activity"/>
    <property type="evidence" value="ECO:0007669"/>
    <property type="project" value="TreeGrafter"/>
</dbReference>
<evidence type="ECO:0000256" key="2">
    <source>
        <dbReference type="ARBA" id="ARBA00023015"/>
    </source>
</evidence>
<evidence type="ECO:0000313" key="6">
    <source>
        <dbReference type="EMBL" id="HIZ07342.1"/>
    </source>
</evidence>
<dbReference type="CDD" id="cd06267">
    <property type="entry name" value="PBP1_LacI_sugar_binding-like"/>
    <property type="match status" value="1"/>
</dbReference>
<dbReference type="SMART" id="SM00354">
    <property type="entry name" value="HTH_LACI"/>
    <property type="match status" value="1"/>
</dbReference>
<accession>A0A9D2D2D7</accession>
<name>A0A9D2D2D7_9FIRM</name>
<organism evidence="6 7">
    <name type="scientific">Candidatus Eubacterium avistercoris</name>
    <dbReference type="NCBI Taxonomy" id="2838567"/>
    <lineage>
        <taxon>Bacteria</taxon>
        <taxon>Bacillati</taxon>
        <taxon>Bacillota</taxon>
        <taxon>Clostridia</taxon>
        <taxon>Eubacteriales</taxon>
        <taxon>Eubacteriaceae</taxon>
        <taxon>Eubacterium</taxon>
    </lineage>
</organism>
<dbReference type="Pfam" id="PF00356">
    <property type="entry name" value="LacI"/>
    <property type="match status" value="1"/>
</dbReference>
<evidence type="ECO:0000256" key="4">
    <source>
        <dbReference type="ARBA" id="ARBA00023163"/>
    </source>
</evidence>
<dbReference type="InterPro" id="IPR046335">
    <property type="entry name" value="LacI/GalR-like_sensor"/>
</dbReference>
<dbReference type="EMBL" id="DXCH01000148">
    <property type="protein sequence ID" value="HIZ07342.1"/>
    <property type="molecule type" value="Genomic_DNA"/>
</dbReference>
<keyword evidence="4" id="KW-0804">Transcription</keyword>
<dbReference type="SUPFAM" id="SSF53822">
    <property type="entry name" value="Periplasmic binding protein-like I"/>
    <property type="match status" value="1"/>
</dbReference>
<evidence type="ECO:0000259" key="5">
    <source>
        <dbReference type="PROSITE" id="PS50932"/>
    </source>
</evidence>
<evidence type="ECO:0000256" key="3">
    <source>
        <dbReference type="ARBA" id="ARBA00023125"/>
    </source>
</evidence>
<dbReference type="InterPro" id="IPR000843">
    <property type="entry name" value="HTH_LacI"/>
</dbReference>
<gene>
    <name evidence="6" type="ORF">IAA08_05335</name>
</gene>
<evidence type="ECO:0000256" key="1">
    <source>
        <dbReference type="ARBA" id="ARBA00022491"/>
    </source>
</evidence>
<dbReference type="InterPro" id="IPR010982">
    <property type="entry name" value="Lambda_DNA-bd_dom_sf"/>
</dbReference>
<dbReference type="GO" id="GO:0000976">
    <property type="term" value="F:transcription cis-regulatory region binding"/>
    <property type="evidence" value="ECO:0007669"/>
    <property type="project" value="TreeGrafter"/>
</dbReference>
<evidence type="ECO:0000313" key="7">
    <source>
        <dbReference type="Proteomes" id="UP000824024"/>
    </source>
</evidence>
<dbReference type="SUPFAM" id="SSF47413">
    <property type="entry name" value="lambda repressor-like DNA-binding domains"/>
    <property type="match status" value="1"/>
</dbReference>
<reference evidence="6" key="2">
    <citation type="submission" date="2021-04" db="EMBL/GenBank/DDBJ databases">
        <authorList>
            <person name="Gilroy R."/>
        </authorList>
    </citation>
    <scope>NUCLEOTIDE SEQUENCE</scope>
    <source>
        <strain evidence="6">CHK192-9172</strain>
    </source>
</reference>
<dbReference type="InterPro" id="IPR028082">
    <property type="entry name" value="Peripla_BP_I"/>
</dbReference>
<sequence>MTTRKDIAQKAGVSVSVVSRALNNSGYVEASKKERILRIAEELGYHPNPVAVSLMTQRTKQILFYCRETRNAFNIELYEGMLKAAKENNYLVVFHGSLDFNSIRSTMVDGIIFPSEAAAELYQNMVGKIYRLPAVSAAFGNTFHYPKGMPMIECDCWKGMELIFQYLRERGHHRIALVMPYDISQDEIRIFAWKDQIQYDLEKDEIGTYYLGVSKKSLPGDKRVLEFGEEREEGDPYIAENFWGKGKLAAQIFRERRLDATAVICFNDEMAIGFLKEIQKLGYRVPEDLSIVSFDGTFVRRYGNPILTSLSLQPEKIGEKCVEILLKEINKEPFKYKYKLTPRLLEGESVQKVKR</sequence>
<dbReference type="PANTHER" id="PTHR30146:SF148">
    <property type="entry name" value="HTH-TYPE TRANSCRIPTIONAL REPRESSOR PURR-RELATED"/>
    <property type="match status" value="1"/>
</dbReference>
<dbReference type="AlphaFoldDB" id="A0A9D2D2D7"/>
<dbReference type="PROSITE" id="PS50932">
    <property type="entry name" value="HTH_LACI_2"/>
    <property type="match status" value="1"/>
</dbReference>
<dbReference type="PANTHER" id="PTHR30146">
    <property type="entry name" value="LACI-RELATED TRANSCRIPTIONAL REPRESSOR"/>
    <property type="match status" value="1"/>
</dbReference>
<dbReference type="CDD" id="cd01392">
    <property type="entry name" value="HTH_LacI"/>
    <property type="match status" value="1"/>
</dbReference>
<keyword evidence="2" id="KW-0805">Transcription regulation</keyword>
<dbReference type="Pfam" id="PF13377">
    <property type="entry name" value="Peripla_BP_3"/>
    <property type="match status" value="1"/>
</dbReference>
<keyword evidence="1" id="KW-0678">Repressor</keyword>
<dbReference type="Gene3D" id="1.10.260.40">
    <property type="entry name" value="lambda repressor-like DNA-binding domains"/>
    <property type="match status" value="1"/>
</dbReference>
<dbReference type="Proteomes" id="UP000824024">
    <property type="component" value="Unassembled WGS sequence"/>
</dbReference>